<dbReference type="Pfam" id="PF00041">
    <property type="entry name" value="fn3"/>
    <property type="match status" value="1"/>
</dbReference>
<feature type="region of interest" description="Disordered" evidence="8">
    <location>
        <begin position="939"/>
        <end position="967"/>
    </location>
</feature>
<organism evidence="12 13">
    <name type="scientific">Coilia grayii</name>
    <name type="common">Gray's grenadier anchovy</name>
    <dbReference type="NCBI Taxonomy" id="363190"/>
    <lineage>
        <taxon>Eukaryota</taxon>
        <taxon>Metazoa</taxon>
        <taxon>Chordata</taxon>
        <taxon>Craniata</taxon>
        <taxon>Vertebrata</taxon>
        <taxon>Euteleostomi</taxon>
        <taxon>Actinopterygii</taxon>
        <taxon>Neopterygii</taxon>
        <taxon>Teleostei</taxon>
        <taxon>Clupei</taxon>
        <taxon>Clupeiformes</taxon>
        <taxon>Clupeoidei</taxon>
        <taxon>Engraulidae</taxon>
        <taxon>Coilinae</taxon>
        <taxon>Coilia</taxon>
    </lineage>
</organism>
<evidence type="ECO:0000259" key="11">
    <source>
        <dbReference type="PROSITE" id="PS50853"/>
    </source>
</evidence>
<protein>
    <recommendedName>
        <fullName evidence="11">Fibronectin type-III domain-containing protein</fullName>
    </recommendedName>
</protein>
<evidence type="ECO:0000256" key="6">
    <source>
        <dbReference type="ARBA" id="ARBA00023170"/>
    </source>
</evidence>
<dbReference type="CDD" id="cd00063">
    <property type="entry name" value="FN3"/>
    <property type="match status" value="1"/>
</dbReference>
<evidence type="ECO:0000256" key="2">
    <source>
        <dbReference type="ARBA" id="ARBA00022692"/>
    </source>
</evidence>
<dbReference type="SMART" id="SM00060">
    <property type="entry name" value="FN3"/>
    <property type="match status" value="3"/>
</dbReference>
<proteinExistence type="predicted"/>
<feature type="region of interest" description="Disordered" evidence="8">
    <location>
        <begin position="1026"/>
        <end position="1104"/>
    </location>
</feature>
<dbReference type="GO" id="GO:0016020">
    <property type="term" value="C:membrane"/>
    <property type="evidence" value="ECO:0007669"/>
    <property type="project" value="UniProtKB-SubCell"/>
</dbReference>
<keyword evidence="6" id="KW-0675">Receptor</keyword>
<feature type="domain" description="Fibronectin type-III" evidence="11">
    <location>
        <begin position="490"/>
        <end position="583"/>
    </location>
</feature>
<sequence length="1132" mass="124664">MLTVFITLVLASHGVACLSLPGVSADPYEDAPWRTALCCELPAAGHPGGDVVTPTSDSSAGSDPGGTALNTNQLRCHPSNSTVHSSSVVCLNLLCWLDEEKENLICVRKLQSASADRIVTISLRRWPEGADTEANTGVSKESPDRQCTADDRICSVALESLDANVSVIVNVTDAKGSTLSPAMHIATKQLNPPGNLHYTKQLLKTVVLRWSPPQPETGDLRYQVRYFSSKQPGWQLVPPVNDSWQALGDLSANTLYTAQVRSQSLHFQEQWSNWSQPLYLCLSADSTCYMPEVVFTSPGSEVTVYCTIQSNASNARWWLNGKEKVPESQYQVISEHVSAVTWRPTAAGVDTLLCCEKRPLQVDHCSPAYAKVYTTGSHSTDISCETTLDSINKMTCTWSKSIWSNDQLMYTSYDGPCEDMQKKEELVDSNSQVDKCPAGGSGQLRRGTCEVTKVRLIACYKLWLEEVGGQGKVKSHPVYVTPMDWVKLSPPTVVEAVSMPNGTLSLEWTHADWNVFKLEYRVRYTSAVERANPMVMEPQLESWAEVVVPEPCVVYKVEVCCRRHNGSGNWSEWSEPRDSVIENSHAPEEGPVFWRQFKEDPEKNQVNVTLLFKPLPIVDPPRCVEGLVVQHQASGGAVWSSEMAVGATHTFLLGEEPLAVTVVARNSVGHSTKNSNLVLTKRPKRQSVQTFTGRVINSTCVDLAWVLLLGGPAPVGFVVEWLDHSWEAAGKVQWIRVPPAERAVYLHGHFYSAEQYRFTLYTLYEDGEGKPAQFISSRDDPAAYMLLLIIVFLAVVLFVTLVISQNQIKKLMWKDVPDPNKCSWAQDVNFKKMENIESLFRHPDGLTACPLLLVSEVISEAEIVEKTVPTAFKKEQELGGVCEETTAMLLSRDPLSDSATGLISGGSSGISETPESSGQSSASGQSSVTYATVLLNNKPCRGRHHKQNPENLSNSSDEGNFSANNSDISGSFSGGLWELEQSDLEPAEADHRHSCSYNSVEEEFSEAFEEEDEVLAGQRVSSQLYYLGISCQDDDDDDDDDDNEEEDAGDGDDEDEEEDEPVKLEESDVGSQTQQELLVCGEAASESECPLSRRESKTSCASQTGLPLYLPQFRTALAKPSKSWSEDDSSPL</sequence>
<feature type="compositionally biased region" description="Low complexity" evidence="8">
    <location>
        <begin position="909"/>
        <end position="925"/>
    </location>
</feature>
<evidence type="ECO:0000256" key="4">
    <source>
        <dbReference type="ARBA" id="ARBA00022989"/>
    </source>
</evidence>
<dbReference type="InterPro" id="IPR036116">
    <property type="entry name" value="FN3_sf"/>
</dbReference>
<feature type="compositionally biased region" description="Acidic residues" evidence="8">
    <location>
        <begin position="1032"/>
        <end position="1060"/>
    </location>
</feature>
<evidence type="ECO:0000256" key="3">
    <source>
        <dbReference type="ARBA" id="ARBA00022729"/>
    </source>
</evidence>
<evidence type="ECO:0000256" key="10">
    <source>
        <dbReference type="SAM" id="SignalP"/>
    </source>
</evidence>
<feature type="signal peptide" evidence="10">
    <location>
        <begin position="1"/>
        <end position="25"/>
    </location>
</feature>
<reference evidence="12 13" key="1">
    <citation type="submission" date="2024-09" db="EMBL/GenBank/DDBJ databases">
        <title>A chromosome-level genome assembly of Gray's grenadier anchovy, Coilia grayii.</title>
        <authorList>
            <person name="Fu Z."/>
        </authorList>
    </citation>
    <scope>NUCLEOTIDE SEQUENCE [LARGE SCALE GENOMIC DNA]</scope>
    <source>
        <strain evidence="12">G4</strain>
        <tissue evidence="12">Muscle</tissue>
    </source>
</reference>
<dbReference type="PANTHER" id="PTHR23037">
    <property type="entry name" value="CYTOKINE RECEPTOR"/>
    <property type="match status" value="1"/>
</dbReference>
<dbReference type="PANTHER" id="PTHR23037:SF44">
    <property type="entry name" value="LEPTIN RECEPTOR"/>
    <property type="match status" value="1"/>
</dbReference>
<evidence type="ECO:0000256" key="7">
    <source>
        <dbReference type="ARBA" id="ARBA00023180"/>
    </source>
</evidence>
<dbReference type="Pfam" id="PF06328">
    <property type="entry name" value="Lep_receptor_Ig"/>
    <property type="match status" value="1"/>
</dbReference>
<dbReference type="EMBL" id="JBHFQA010000012">
    <property type="protein sequence ID" value="KAL2089708.1"/>
    <property type="molecule type" value="Genomic_DNA"/>
</dbReference>
<evidence type="ECO:0000313" key="13">
    <source>
        <dbReference type="Proteomes" id="UP001591681"/>
    </source>
</evidence>
<feature type="region of interest" description="Disordered" evidence="8">
    <location>
        <begin position="901"/>
        <end position="925"/>
    </location>
</feature>
<dbReference type="PROSITE" id="PS50853">
    <property type="entry name" value="FN3"/>
    <property type="match status" value="2"/>
</dbReference>
<dbReference type="InterPro" id="IPR013783">
    <property type="entry name" value="Ig-like_fold"/>
</dbReference>
<evidence type="ECO:0000313" key="12">
    <source>
        <dbReference type="EMBL" id="KAL2089708.1"/>
    </source>
</evidence>
<evidence type="ECO:0000256" key="1">
    <source>
        <dbReference type="ARBA" id="ARBA00004479"/>
    </source>
</evidence>
<keyword evidence="3 10" id="KW-0732">Signal</keyword>
<dbReference type="InterPro" id="IPR041182">
    <property type="entry name" value="LEP-R_IGD"/>
</dbReference>
<evidence type="ECO:0000256" key="5">
    <source>
        <dbReference type="ARBA" id="ARBA00023136"/>
    </source>
</evidence>
<gene>
    <name evidence="12" type="ORF">ACEWY4_014396</name>
</gene>
<keyword evidence="13" id="KW-1185">Reference proteome</keyword>
<feature type="chain" id="PRO_5044828835" description="Fibronectin type-III domain-containing protein" evidence="10">
    <location>
        <begin position="26"/>
        <end position="1132"/>
    </location>
</feature>
<comment type="subcellular location">
    <subcellularLocation>
        <location evidence="1">Membrane</location>
        <topology evidence="1">Single-pass type I membrane protein</topology>
    </subcellularLocation>
</comment>
<evidence type="ECO:0000256" key="8">
    <source>
        <dbReference type="SAM" id="MobiDB-lite"/>
    </source>
</evidence>
<name>A0ABD1JS66_9TELE</name>
<dbReference type="Gene3D" id="2.60.40.10">
    <property type="entry name" value="Immunoglobulins"/>
    <property type="match status" value="5"/>
</dbReference>
<comment type="caution">
    <text evidence="12">The sequence shown here is derived from an EMBL/GenBank/DDBJ whole genome shotgun (WGS) entry which is preliminary data.</text>
</comment>
<keyword evidence="2 9" id="KW-0812">Transmembrane</keyword>
<feature type="domain" description="Fibronectin type-III" evidence="11">
    <location>
        <begin position="192"/>
        <end position="284"/>
    </location>
</feature>
<dbReference type="AlphaFoldDB" id="A0ABD1JS66"/>
<dbReference type="InterPro" id="IPR003961">
    <property type="entry name" value="FN3_dom"/>
</dbReference>
<feature type="transmembrane region" description="Helical" evidence="9">
    <location>
        <begin position="782"/>
        <end position="804"/>
    </location>
</feature>
<evidence type="ECO:0000256" key="9">
    <source>
        <dbReference type="SAM" id="Phobius"/>
    </source>
</evidence>
<dbReference type="Pfam" id="PF18589">
    <property type="entry name" value="ObR_Ig"/>
    <property type="match status" value="1"/>
</dbReference>
<keyword evidence="7" id="KW-0325">Glycoprotein</keyword>
<accession>A0ABD1JS66</accession>
<keyword evidence="4 9" id="KW-1133">Transmembrane helix</keyword>
<feature type="compositionally biased region" description="Polar residues" evidence="8">
    <location>
        <begin position="949"/>
        <end position="967"/>
    </location>
</feature>
<dbReference type="SUPFAM" id="SSF49265">
    <property type="entry name" value="Fibronectin type III"/>
    <property type="match status" value="3"/>
</dbReference>
<dbReference type="Proteomes" id="UP001591681">
    <property type="component" value="Unassembled WGS sequence"/>
</dbReference>
<dbReference type="InterPro" id="IPR010457">
    <property type="entry name" value="IgC2-like_lig-bd"/>
</dbReference>
<keyword evidence="5 9" id="KW-0472">Membrane</keyword>